<keyword evidence="5" id="KW-1185">Reference proteome</keyword>
<gene>
    <name evidence="3" type="ORF">CAPTEDRAFT_165375</name>
</gene>
<reference evidence="4" key="3">
    <citation type="submission" date="2015-06" db="UniProtKB">
        <authorList>
            <consortium name="EnsemblMetazoa"/>
        </authorList>
    </citation>
    <scope>IDENTIFICATION</scope>
</reference>
<evidence type="ECO:0000313" key="4">
    <source>
        <dbReference type="EnsemblMetazoa" id="CapteP165375"/>
    </source>
</evidence>
<dbReference type="GO" id="GO:0072659">
    <property type="term" value="P:protein localization to plasma membrane"/>
    <property type="evidence" value="ECO:0007669"/>
    <property type="project" value="TreeGrafter"/>
</dbReference>
<feature type="compositionally biased region" description="Polar residues" evidence="1">
    <location>
        <begin position="1077"/>
        <end position="1089"/>
    </location>
</feature>
<evidence type="ECO:0000313" key="3">
    <source>
        <dbReference type="EMBL" id="ELU13920.1"/>
    </source>
</evidence>
<feature type="domain" description="C2" evidence="2">
    <location>
        <begin position="1"/>
        <end position="109"/>
    </location>
</feature>
<dbReference type="Proteomes" id="UP000014760">
    <property type="component" value="Unassembled WGS sequence"/>
</dbReference>
<dbReference type="InterPro" id="IPR000008">
    <property type="entry name" value="C2_dom"/>
</dbReference>
<reference evidence="5" key="1">
    <citation type="submission" date="2012-12" db="EMBL/GenBank/DDBJ databases">
        <authorList>
            <person name="Hellsten U."/>
            <person name="Grimwood J."/>
            <person name="Chapman J.A."/>
            <person name="Shapiro H."/>
            <person name="Aerts A."/>
            <person name="Otillar R.P."/>
            <person name="Terry A.Y."/>
            <person name="Boore J.L."/>
            <person name="Simakov O."/>
            <person name="Marletaz F."/>
            <person name="Cho S.-J."/>
            <person name="Edsinger-Gonzales E."/>
            <person name="Havlak P."/>
            <person name="Kuo D.-H."/>
            <person name="Larsson T."/>
            <person name="Lv J."/>
            <person name="Arendt D."/>
            <person name="Savage R."/>
            <person name="Osoegawa K."/>
            <person name="de Jong P."/>
            <person name="Lindberg D.R."/>
            <person name="Seaver E.C."/>
            <person name="Weisblat D.A."/>
            <person name="Putnam N.H."/>
            <person name="Grigoriev I.V."/>
            <person name="Rokhsar D.S."/>
        </authorList>
    </citation>
    <scope>NUCLEOTIDE SEQUENCE</scope>
    <source>
        <strain evidence="5">I ESC-2004</strain>
    </source>
</reference>
<sequence length="1096" mass="120910">MPGKLKVRVVAARDLPVMDRASELTDAFVEVKFKSTTCKTEVFRKSLNPQWNSEWYRFEVDDEDLQDEPLQIRVLDHDTYSAHDAIGKVYIDLNPLLTKERTMVINGWFPIFDTMHGIRGELCVMVKIDLFSDFNKFRQSSCGVHVPQGHLVKAVHGFIEELVVNDDPEYQWIDKIRSMRASNEARQVQFSKLSGQLQRKIGLKVLEMGGNAVIGYRQCFDLEGESGIVVRAIGTSVRLIPLHGHDGYLLSPGSSVRPLGHSPTYPSFPSSTVGRILRGNSPSKRGSLPNAHSLLTNPNLNSFPLPDDIMAASPSAKVSSFSPVKLTGGRRSSDSDIGTPPKGHDDYNHVVKTGSLTGSSGSGGFVKAPFHRPVIQQESIDMLEYPFFTMKTLPPGFLVHVGGVVTARSVKLLDRIHNPDEPETRDVWWTELRTEVRSHARALGCHAVVGYIEHTSICDEIIILSAYGTAAIVNLSMSPQQVMVTMSLDRHLFDKEKEKVVTGERPPGKLHVDVNLANQTNKLMENIEASIPLCSLCHIPYSDSSLPFPVQLSPCAVCRKHKVPDVLFTTIEPPMELPIIGKGCLIQARICRTKRVSSGETNAKEVSDCLPFMEYDLYKQLLNKLKIKGMNSLFGLRIQYSVGDKLIIAVATATGVFSAPLPAPLAPKIIGKSPNANTEASRQDLQKRLREAYNRNRDVYNLHLPSLTQEHSPNVQATDDLDSDNEALNDIDLTLGGKETFVLEIDDIRDVEVASILLDPPIPEGFEVCNTDRMPGVSNLVNNLQMFSRVWRGQLKDASNTAFSKIFEGMFRSLYFKLRSMAPCALCHINFDVDIPEEDEIQVSMTGMCVGIGEPPTAANDLITLVPEVGSSNSNMKTGTEIDDMQFHMEMAQDVTRKEASLHSHNSTSSFDENEGLRSLKVHVPKLSPKKVRYHSGSRPPLGVVITPLPYLPGATIVHYLGYLNFFIIRETTSVREEGGLNGFMHSFLAEVLAICRAHVGALGGNALVCFQMTECILEGNLHKNQSQCLINVYGDVIQVTFDSDPHSLPLAPSSDSVGSSSTPRTHGVSPGRQMSIRKSASPSNSVSLKVTDEGQ</sequence>
<dbReference type="GO" id="GO:0005544">
    <property type="term" value="F:calcium-dependent phospholipid binding"/>
    <property type="evidence" value="ECO:0007669"/>
    <property type="project" value="InterPro"/>
</dbReference>
<organism evidence="3">
    <name type="scientific">Capitella teleta</name>
    <name type="common">Polychaete worm</name>
    <dbReference type="NCBI Taxonomy" id="283909"/>
    <lineage>
        <taxon>Eukaryota</taxon>
        <taxon>Metazoa</taxon>
        <taxon>Spiralia</taxon>
        <taxon>Lophotrochozoa</taxon>
        <taxon>Annelida</taxon>
        <taxon>Polychaeta</taxon>
        <taxon>Sedentaria</taxon>
        <taxon>Scolecida</taxon>
        <taxon>Capitellidae</taxon>
        <taxon>Capitella</taxon>
    </lineage>
</organism>
<feature type="region of interest" description="Disordered" evidence="1">
    <location>
        <begin position="1051"/>
        <end position="1096"/>
    </location>
</feature>
<dbReference type="OrthoDB" id="419768at2759"/>
<dbReference type="InterPro" id="IPR038983">
    <property type="entry name" value="C2CD5"/>
</dbReference>
<reference evidence="3 5" key="2">
    <citation type="journal article" date="2013" name="Nature">
        <title>Insights into bilaterian evolution from three spiralian genomes.</title>
        <authorList>
            <person name="Simakov O."/>
            <person name="Marletaz F."/>
            <person name="Cho S.J."/>
            <person name="Edsinger-Gonzales E."/>
            <person name="Havlak P."/>
            <person name="Hellsten U."/>
            <person name="Kuo D.H."/>
            <person name="Larsson T."/>
            <person name="Lv J."/>
            <person name="Arendt D."/>
            <person name="Savage R."/>
            <person name="Osoegawa K."/>
            <person name="de Jong P."/>
            <person name="Grimwood J."/>
            <person name="Chapman J.A."/>
            <person name="Shapiro H."/>
            <person name="Aerts A."/>
            <person name="Otillar R.P."/>
            <person name="Terry A.Y."/>
            <person name="Boore J.L."/>
            <person name="Grigoriev I.V."/>
            <person name="Lindberg D.R."/>
            <person name="Seaver E.C."/>
            <person name="Weisblat D.A."/>
            <person name="Putnam N.H."/>
            <person name="Rokhsar D.S."/>
        </authorList>
    </citation>
    <scope>NUCLEOTIDE SEQUENCE</scope>
    <source>
        <strain evidence="3 5">I ESC-2004</strain>
    </source>
</reference>
<dbReference type="InterPro" id="IPR056430">
    <property type="entry name" value="C2CD5_YbjQ-like_dom"/>
</dbReference>
<dbReference type="FunCoup" id="R7VE16">
    <property type="interactions" value="1102"/>
</dbReference>
<dbReference type="EnsemblMetazoa" id="CapteT165375">
    <property type="protein sequence ID" value="CapteP165375"/>
    <property type="gene ID" value="CapteG165375"/>
</dbReference>
<evidence type="ECO:0000256" key="1">
    <source>
        <dbReference type="SAM" id="MobiDB-lite"/>
    </source>
</evidence>
<proteinExistence type="predicted"/>
<dbReference type="EMBL" id="KB294926">
    <property type="protein sequence ID" value="ELU13920.1"/>
    <property type="molecule type" value="Genomic_DNA"/>
</dbReference>
<dbReference type="EMBL" id="AMQN01018806">
    <property type="status" value="NOT_ANNOTATED_CDS"/>
    <property type="molecule type" value="Genomic_DNA"/>
</dbReference>
<dbReference type="PANTHER" id="PTHR37412">
    <property type="entry name" value="C2 DOMAIN-CONTAINING PROTEIN 5"/>
    <property type="match status" value="1"/>
</dbReference>
<dbReference type="PANTHER" id="PTHR37412:SF2">
    <property type="entry name" value="C2 DOMAIN-CONTAINING PROTEIN 5"/>
    <property type="match status" value="1"/>
</dbReference>
<dbReference type="InterPro" id="IPR057815">
    <property type="entry name" value="C2CD5_C"/>
</dbReference>
<dbReference type="GO" id="GO:0065002">
    <property type="term" value="P:intracellular protein transmembrane transport"/>
    <property type="evidence" value="ECO:0007669"/>
    <property type="project" value="TreeGrafter"/>
</dbReference>
<dbReference type="OMA" id="TMFYLES"/>
<dbReference type="Gene3D" id="2.60.40.150">
    <property type="entry name" value="C2 domain"/>
    <property type="match status" value="1"/>
</dbReference>
<dbReference type="STRING" id="283909.R7VE16"/>
<dbReference type="GO" id="GO:0090314">
    <property type="term" value="P:positive regulation of protein targeting to membrane"/>
    <property type="evidence" value="ECO:0007669"/>
    <property type="project" value="TreeGrafter"/>
</dbReference>
<feature type="region of interest" description="Disordered" evidence="1">
    <location>
        <begin position="320"/>
        <end position="347"/>
    </location>
</feature>
<dbReference type="InterPro" id="IPR056431">
    <property type="entry name" value="C2CD5_YbjQ-rel_dom"/>
</dbReference>
<dbReference type="SMART" id="SM00239">
    <property type="entry name" value="C2"/>
    <property type="match status" value="1"/>
</dbReference>
<dbReference type="GO" id="GO:0005886">
    <property type="term" value="C:plasma membrane"/>
    <property type="evidence" value="ECO:0007669"/>
    <property type="project" value="TreeGrafter"/>
</dbReference>
<dbReference type="SUPFAM" id="SSF49562">
    <property type="entry name" value="C2 domain (Calcium/lipid-binding domain, CaLB)"/>
    <property type="match status" value="1"/>
</dbReference>
<dbReference type="PROSITE" id="PS50004">
    <property type="entry name" value="C2"/>
    <property type="match status" value="1"/>
</dbReference>
<dbReference type="AlphaFoldDB" id="R7VE16"/>
<evidence type="ECO:0000313" key="5">
    <source>
        <dbReference type="Proteomes" id="UP000014760"/>
    </source>
</evidence>
<dbReference type="InterPro" id="IPR037785">
    <property type="entry name" value="C2_C2CD5"/>
</dbReference>
<dbReference type="GO" id="GO:0010828">
    <property type="term" value="P:positive regulation of D-glucose transmembrane transport"/>
    <property type="evidence" value="ECO:0007669"/>
    <property type="project" value="TreeGrafter"/>
</dbReference>
<dbReference type="Pfam" id="PF23028">
    <property type="entry name" value="YbjQ_3"/>
    <property type="match status" value="1"/>
</dbReference>
<dbReference type="GO" id="GO:0031340">
    <property type="term" value="P:positive regulation of vesicle fusion"/>
    <property type="evidence" value="ECO:0007669"/>
    <property type="project" value="TreeGrafter"/>
</dbReference>
<name>R7VE16_CAPTE</name>
<dbReference type="InterPro" id="IPR035892">
    <property type="entry name" value="C2_domain_sf"/>
</dbReference>
<evidence type="ECO:0000259" key="2">
    <source>
        <dbReference type="PROSITE" id="PS50004"/>
    </source>
</evidence>
<dbReference type="HOGENOM" id="CLU_003204_0_0_1"/>
<accession>R7VE16</accession>
<dbReference type="GO" id="GO:0005509">
    <property type="term" value="F:calcium ion binding"/>
    <property type="evidence" value="ECO:0007669"/>
    <property type="project" value="TreeGrafter"/>
</dbReference>
<protein>
    <recommendedName>
        <fullName evidence="2">C2 domain-containing protein</fullName>
    </recommendedName>
</protein>
<dbReference type="CDD" id="cd08688">
    <property type="entry name" value="C2_KIAA0528-like"/>
    <property type="match status" value="1"/>
</dbReference>
<dbReference type="Pfam" id="PF23128">
    <property type="entry name" value="YbjQ_4"/>
    <property type="match status" value="1"/>
</dbReference>
<dbReference type="Pfam" id="PF23025">
    <property type="entry name" value="YbjQ_2"/>
    <property type="match status" value="3"/>
</dbReference>
<dbReference type="Pfam" id="PF00168">
    <property type="entry name" value="C2"/>
    <property type="match status" value="1"/>
</dbReference>